<keyword evidence="4" id="KW-0808">Transferase</keyword>
<protein>
    <submittedName>
        <fullName evidence="4">Group II intron reverse transcriptase/maturase</fullName>
        <ecNumber evidence="4">2.7.7.49</ecNumber>
    </submittedName>
</protein>
<evidence type="ECO:0000259" key="3">
    <source>
        <dbReference type="PROSITE" id="PS50878"/>
    </source>
</evidence>
<dbReference type="EMBL" id="JADIMT010000039">
    <property type="protein sequence ID" value="MBO8435926.1"/>
    <property type="molecule type" value="Genomic_DNA"/>
</dbReference>
<keyword evidence="4" id="KW-0548">Nucleotidyltransferase</keyword>
<dbReference type="CDD" id="cd01651">
    <property type="entry name" value="RT_G2_intron"/>
    <property type="match status" value="1"/>
</dbReference>
<dbReference type="Pfam" id="PF08388">
    <property type="entry name" value="GIIM"/>
    <property type="match status" value="1"/>
</dbReference>
<dbReference type="PANTHER" id="PTHR34047:SF8">
    <property type="entry name" value="PROTEIN YKFC"/>
    <property type="match status" value="1"/>
</dbReference>
<organism evidence="4 5">
    <name type="scientific">Candidatus Ornithospirochaeta stercoripullorum</name>
    <dbReference type="NCBI Taxonomy" id="2840899"/>
    <lineage>
        <taxon>Bacteria</taxon>
        <taxon>Pseudomonadati</taxon>
        <taxon>Spirochaetota</taxon>
        <taxon>Spirochaetia</taxon>
        <taxon>Spirochaetales</taxon>
        <taxon>Spirochaetaceae</taxon>
        <taxon>Spirochaetaceae incertae sedis</taxon>
        <taxon>Candidatus Ornithospirochaeta</taxon>
    </lineage>
</organism>
<dbReference type="Pfam" id="PF00078">
    <property type="entry name" value="RVT_1"/>
    <property type="match status" value="1"/>
</dbReference>
<dbReference type="AlphaFoldDB" id="A0A9D9DYG8"/>
<evidence type="ECO:0000256" key="1">
    <source>
        <dbReference type="ARBA" id="ARBA00034120"/>
    </source>
</evidence>
<evidence type="ECO:0000313" key="5">
    <source>
        <dbReference type="Proteomes" id="UP000823615"/>
    </source>
</evidence>
<reference evidence="4" key="1">
    <citation type="submission" date="2020-10" db="EMBL/GenBank/DDBJ databases">
        <authorList>
            <person name="Gilroy R."/>
        </authorList>
    </citation>
    <scope>NUCLEOTIDE SEQUENCE</scope>
    <source>
        <strain evidence="4">7293</strain>
    </source>
</reference>
<accession>A0A9D9DYG8</accession>
<dbReference type="Gene3D" id="3.30.70.270">
    <property type="match status" value="1"/>
</dbReference>
<dbReference type="Proteomes" id="UP000823615">
    <property type="component" value="Unassembled WGS sequence"/>
</dbReference>
<gene>
    <name evidence="4" type="primary">ltrA</name>
    <name evidence="4" type="ORF">IAA97_02995</name>
</gene>
<dbReference type="EC" id="2.7.7.49" evidence="4"/>
<proteinExistence type="inferred from homology"/>
<feature type="region of interest" description="Disordered" evidence="2">
    <location>
        <begin position="1"/>
        <end position="40"/>
    </location>
</feature>
<comment type="caution">
    <text evidence="4">The sequence shown here is derived from an EMBL/GenBank/DDBJ whole genome shotgun (WGS) entry which is preliminary data.</text>
</comment>
<evidence type="ECO:0000256" key="2">
    <source>
        <dbReference type="SAM" id="MobiDB-lite"/>
    </source>
</evidence>
<dbReference type="PANTHER" id="PTHR34047">
    <property type="entry name" value="NUCLEAR INTRON MATURASE 1, MITOCHONDRIAL-RELATED"/>
    <property type="match status" value="1"/>
</dbReference>
<dbReference type="NCBIfam" id="TIGR04416">
    <property type="entry name" value="group_II_RT_mat"/>
    <property type="match status" value="1"/>
</dbReference>
<dbReference type="InterPro" id="IPR030931">
    <property type="entry name" value="Group_II_RT_mat"/>
</dbReference>
<dbReference type="InterPro" id="IPR051083">
    <property type="entry name" value="GrpII_Intron_Splice-Mob/Def"/>
</dbReference>
<keyword evidence="4" id="KW-0695">RNA-directed DNA polymerase</keyword>
<comment type="similarity">
    <text evidence="1">Belongs to the bacterial reverse transcriptase family.</text>
</comment>
<dbReference type="SUPFAM" id="SSF56672">
    <property type="entry name" value="DNA/RNA polymerases"/>
    <property type="match status" value="1"/>
</dbReference>
<reference evidence="4" key="2">
    <citation type="journal article" date="2021" name="PeerJ">
        <title>Extensive microbial diversity within the chicken gut microbiome revealed by metagenomics and culture.</title>
        <authorList>
            <person name="Gilroy R."/>
            <person name="Ravi A."/>
            <person name="Getino M."/>
            <person name="Pursley I."/>
            <person name="Horton D.L."/>
            <person name="Alikhan N.F."/>
            <person name="Baker D."/>
            <person name="Gharbi K."/>
            <person name="Hall N."/>
            <person name="Watson M."/>
            <person name="Adriaenssens E.M."/>
            <person name="Foster-Nyarko E."/>
            <person name="Jarju S."/>
            <person name="Secka A."/>
            <person name="Antonio M."/>
            <person name="Oren A."/>
            <person name="Chaudhuri R.R."/>
            <person name="La Ragione R."/>
            <person name="Hildebrand F."/>
            <person name="Pallen M.J."/>
        </authorList>
    </citation>
    <scope>NUCLEOTIDE SEQUENCE</scope>
    <source>
        <strain evidence="4">7293</strain>
    </source>
</reference>
<feature type="domain" description="Reverse transcriptase" evidence="3">
    <location>
        <begin position="98"/>
        <end position="327"/>
    </location>
</feature>
<dbReference type="InterPro" id="IPR000477">
    <property type="entry name" value="RT_dom"/>
</dbReference>
<evidence type="ECO:0000313" key="4">
    <source>
        <dbReference type="EMBL" id="MBO8435926.1"/>
    </source>
</evidence>
<sequence length="478" mass="55542">MQDSRNQYIQKNLFELSQEEETESPEPEQCAEPAEKEVEGKASGNTIMNELCRNTLAYIVSYKTMEDAFRKVASNKGSGGIDGMEHDELMPYFNRHWKEIRESLLDGSYKPSPVRRVEIPKDNGKTRKLGIPTLVDRGVQQAIATVLSWIYEPTFSDSSFGFRPNRSAHDALRRCLEHAKDGYEWVVDMDLEKYFDTVPQSKLLEMISQTVKDGRVISLLYRFMKAGVMENGVVVRSDIGIPQGGPLSPILANIMLDRCDKELEKRGLRFVRYADDMMIFARSERSANRIMESMTNFIEKKLKLRVNREKTSVRKITNNVRFLGHSFWKGNEGKIALGIHEKSMAKLKSSLKELTARKSQLSWEDLKLKLRQKITGWVGYFRYANAKMKLQAMDEWLRHRIRCLIFKRYWRVRSRYAFFVKNCKVPHGDAIRVANARQGFWAFSGYHMVSKWVNNNLLRRAGYAFLMDVYERVHIAIL</sequence>
<dbReference type="GO" id="GO:0003964">
    <property type="term" value="F:RNA-directed DNA polymerase activity"/>
    <property type="evidence" value="ECO:0007669"/>
    <property type="project" value="UniProtKB-KW"/>
</dbReference>
<dbReference type="InterPro" id="IPR043128">
    <property type="entry name" value="Rev_trsase/Diguanyl_cyclase"/>
</dbReference>
<dbReference type="InterPro" id="IPR013597">
    <property type="entry name" value="Mat_intron_G2"/>
</dbReference>
<name>A0A9D9DYG8_9SPIO</name>
<dbReference type="PROSITE" id="PS50878">
    <property type="entry name" value="RT_POL"/>
    <property type="match status" value="1"/>
</dbReference>
<feature type="compositionally biased region" description="Acidic residues" evidence="2">
    <location>
        <begin position="17"/>
        <end position="26"/>
    </location>
</feature>
<feature type="compositionally biased region" description="Polar residues" evidence="2">
    <location>
        <begin position="1"/>
        <end position="10"/>
    </location>
</feature>
<dbReference type="InterPro" id="IPR043502">
    <property type="entry name" value="DNA/RNA_pol_sf"/>
</dbReference>